<comment type="function">
    <text evidence="5">Catalyzes the phosphorylation of the 3'-hydroxyl group of dephosphocoenzyme A to form coenzyme A.</text>
</comment>
<comment type="similarity">
    <text evidence="1 5">Belongs to the CoaE family.</text>
</comment>
<dbReference type="CDD" id="cd02022">
    <property type="entry name" value="DPCK"/>
    <property type="match status" value="1"/>
</dbReference>
<keyword evidence="3 5" id="KW-0067">ATP-binding</keyword>
<keyword evidence="5 7" id="KW-0418">Kinase</keyword>
<evidence type="ECO:0000256" key="3">
    <source>
        <dbReference type="ARBA" id="ARBA00022840"/>
    </source>
</evidence>
<keyword evidence="5 7" id="KW-0808">Transferase</keyword>
<evidence type="ECO:0000313" key="7">
    <source>
        <dbReference type="EMBL" id="MCZ8372604.1"/>
    </source>
</evidence>
<protein>
    <recommendedName>
        <fullName evidence="5 6">Dephospho-CoA kinase</fullName>
        <ecNumber evidence="5 6">2.7.1.24</ecNumber>
    </recommendedName>
    <alternativeName>
        <fullName evidence="5">Dephosphocoenzyme A kinase</fullName>
    </alternativeName>
</protein>
<evidence type="ECO:0000256" key="6">
    <source>
        <dbReference type="NCBIfam" id="TIGR00152"/>
    </source>
</evidence>
<keyword evidence="5" id="KW-0963">Cytoplasm</keyword>
<dbReference type="EC" id="2.7.1.24" evidence="5 6"/>
<dbReference type="EMBL" id="JAPZVM010000005">
    <property type="protein sequence ID" value="MCZ8372604.1"/>
    <property type="molecule type" value="Genomic_DNA"/>
</dbReference>
<reference evidence="7" key="1">
    <citation type="submission" date="2022-12" db="EMBL/GenBank/DDBJ databases">
        <title>Phocaeicola acetigenes sp. nov., isolated feces from a healthy human.</title>
        <authorList>
            <person name="Do H."/>
            <person name="Ha Y.B."/>
            <person name="Kim J.-S."/>
            <person name="Suh M.K."/>
            <person name="Kim H.S."/>
            <person name="Lee J.-S."/>
        </authorList>
    </citation>
    <scope>NUCLEOTIDE SEQUENCE</scope>
    <source>
        <strain evidence="7">KGMB11183</strain>
    </source>
</reference>
<accession>A0ABT4PHS3</accession>
<proteinExistence type="inferred from homology"/>
<dbReference type="Pfam" id="PF01121">
    <property type="entry name" value="CoaE"/>
    <property type="match status" value="1"/>
</dbReference>
<dbReference type="PANTHER" id="PTHR10695:SF46">
    <property type="entry name" value="BIFUNCTIONAL COENZYME A SYNTHASE-RELATED"/>
    <property type="match status" value="1"/>
</dbReference>
<dbReference type="PANTHER" id="PTHR10695">
    <property type="entry name" value="DEPHOSPHO-COA KINASE-RELATED"/>
    <property type="match status" value="1"/>
</dbReference>
<dbReference type="NCBIfam" id="TIGR00152">
    <property type="entry name" value="dephospho-CoA kinase"/>
    <property type="match status" value="1"/>
</dbReference>
<keyword evidence="8" id="KW-1185">Reference proteome</keyword>
<dbReference type="RefSeq" id="WP_178265655.1">
    <property type="nucleotide sequence ID" value="NZ_JAPZVM010000005.1"/>
</dbReference>
<dbReference type="HAMAP" id="MF_00376">
    <property type="entry name" value="Dephospho_CoA_kinase"/>
    <property type="match status" value="1"/>
</dbReference>
<keyword evidence="4 5" id="KW-0173">Coenzyme A biosynthesis</keyword>
<keyword evidence="2 5" id="KW-0547">Nucleotide-binding</keyword>
<evidence type="ECO:0000256" key="4">
    <source>
        <dbReference type="ARBA" id="ARBA00022993"/>
    </source>
</evidence>
<dbReference type="InterPro" id="IPR001977">
    <property type="entry name" value="Depp_CoAkinase"/>
</dbReference>
<comment type="pathway">
    <text evidence="5">Cofactor biosynthesis; coenzyme A biosynthesis; CoA from (R)-pantothenate: step 5/5.</text>
</comment>
<dbReference type="Gene3D" id="3.40.50.300">
    <property type="entry name" value="P-loop containing nucleotide triphosphate hydrolases"/>
    <property type="match status" value="1"/>
</dbReference>
<sequence length="197" mass="22255">MIRLGITGGIGSGKSYVSHLLAETGIPVYDTDSNAKRLMMEHPSIQKQLVELLGTNVYVEGRLNKPLLAEYLFSSSENASRINSIVHPIVKQDFQEWALRHSGTEVVVMECAILYESGFDKSVDKILMVYAPEEIRLQRAMQRDGATEVQIRSRMAAQFSEEEKRKRADFVIINDGVCPLWPQLQEVIDKLTTEKGR</sequence>
<comment type="catalytic activity">
    <reaction evidence="5">
        <text>3'-dephospho-CoA + ATP = ADP + CoA + H(+)</text>
        <dbReference type="Rhea" id="RHEA:18245"/>
        <dbReference type="ChEBI" id="CHEBI:15378"/>
        <dbReference type="ChEBI" id="CHEBI:30616"/>
        <dbReference type="ChEBI" id="CHEBI:57287"/>
        <dbReference type="ChEBI" id="CHEBI:57328"/>
        <dbReference type="ChEBI" id="CHEBI:456216"/>
        <dbReference type="EC" id="2.7.1.24"/>
    </reaction>
</comment>
<evidence type="ECO:0000256" key="5">
    <source>
        <dbReference type="HAMAP-Rule" id="MF_00376"/>
    </source>
</evidence>
<organism evidence="7 8">
    <name type="scientific">Phocaeicola acetigenes</name>
    <dbReference type="NCBI Taxonomy" id="3016083"/>
    <lineage>
        <taxon>Bacteria</taxon>
        <taxon>Pseudomonadati</taxon>
        <taxon>Bacteroidota</taxon>
        <taxon>Bacteroidia</taxon>
        <taxon>Bacteroidales</taxon>
        <taxon>Bacteroidaceae</taxon>
        <taxon>Phocaeicola</taxon>
    </lineage>
</organism>
<name>A0ABT4PHS3_9BACT</name>
<feature type="binding site" evidence="5">
    <location>
        <begin position="11"/>
        <end position="16"/>
    </location>
    <ligand>
        <name>ATP</name>
        <dbReference type="ChEBI" id="CHEBI:30616"/>
    </ligand>
</feature>
<evidence type="ECO:0000313" key="8">
    <source>
        <dbReference type="Proteomes" id="UP001141933"/>
    </source>
</evidence>
<gene>
    <name evidence="5 7" type="primary">coaE</name>
    <name evidence="7" type="ORF">O6P32_07770</name>
</gene>
<evidence type="ECO:0000256" key="1">
    <source>
        <dbReference type="ARBA" id="ARBA00009018"/>
    </source>
</evidence>
<comment type="subcellular location">
    <subcellularLocation>
        <location evidence="5">Cytoplasm</location>
    </subcellularLocation>
</comment>
<dbReference type="GO" id="GO:0004140">
    <property type="term" value="F:dephospho-CoA kinase activity"/>
    <property type="evidence" value="ECO:0007669"/>
    <property type="project" value="UniProtKB-EC"/>
</dbReference>
<comment type="caution">
    <text evidence="7">The sequence shown here is derived from an EMBL/GenBank/DDBJ whole genome shotgun (WGS) entry which is preliminary data.</text>
</comment>
<dbReference type="InterPro" id="IPR027417">
    <property type="entry name" value="P-loop_NTPase"/>
</dbReference>
<dbReference type="SUPFAM" id="SSF52540">
    <property type="entry name" value="P-loop containing nucleoside triphosphate hydrolases"/>
    <property type="match status" value="1"/>
</dbReference>
<dbReference type="Proteomes" id="UP001141933">
    <property type="component" value="Unassembled WGS sequence"/>
</dbReference>
<dbReference type="PROSITE" id="PS51219">
    <property type="entry name" value="DPCK"/>
    <property type="match status" value="1"/>
</dbReference>
<evidence type="ECO:0000256" key="2">
    <source>
        <dbReference type="ARBA" id="ARBA00022741"/>
    </source>
</evidence>